<dbReference type="AlphaFoldDB" id="A0A344S4V6"/>
<sequence>MNILNSGFTASGITQPEISKAEATPEGIRIVYSANAVCANSEKLVAYKKAVTWLDKGRYDYDPLSGYRIAAAFLVGVDSGYLPFSDSGAMAAYRWIVSVIYFGEQAHKNGVIDVPDRTGGTCKAAIYKGRHASITVYPLQLRTLLDDAFEATAFKQYGRKGGTKVVIMALVNMFNPDGDSFVMSPFGNEFFSRMLEQLILHLKNSRDGNGGNNEPVKPVIH</sequence>
<accession>A0A344S4V6</accession>
<evidence type="ECO:0000313" key="1">
    <source>
        <dbReference type="EMBL" id="AXD69895.1"/>
    </source>
</evidence>
<gene>
    <name evidence="2" type="ORF">A7S51_11040</name>
    <name evidence="1" type="ORF">CHC34_02285</name>
</gene>
<protein>
    <submittedName>
        <fullName evidence="2">Uncharacterized protein</fullName>
    </submittedName>
</protein>
<reference evidence="1 3" key="2">
    <citation type="submission" date="2018-06" db="EMBL/GenBank/DDBJ databases">
        <title>Completed Genome Sequences of 32 Strains from Various Serotypes of Salmonella enterica.</title>
        <authorList>
            <person name="Nash J.H.E."/>
            <person name="Robertson J."/>
            <person name="Bessonov K."/>
        </authorList>
    </citation>
    <scope>NUCLEOTIDE SEQUENCE [LARGE SCALE GENOMIC DNA]</scope>
    <source>
        <strain evidence="1 3">SA20021456</strain>
    </source>
</reference>
<evidence type="ECO:0000313" key="3">
    <source>
        <dbReference type="Proteomes" id="UP000251994"/>
    </source>
</evidence>
<dbReference type="EMBL" id="MLTE01000006">
    <property type="protein sequence ID" value="OHJ52696.1"/>
    <property type="molecule type" value="Genomic_DNA"/>
</dbReference>
<dbReference type="RefSeq" id="WP_070801672.1">
    <property type="nucleotide sequence ID" value="NZ_CP030219.1"/>
</dbReference>
<dbReference type="EMBL" id="CP030219">
    <property type="protein sequence ID" value="AXD69895.1"/>
    <property type="molecule type" value="Genomic_DNA"/>
</dbReference>
<dbReference type="Proteomes" id="UP000866740">
    <property type="component" value="Unassembled WGS sequence"/>
</dbReference>
<evidence type="ECO:0000313" key="2">
    <source>
        <dbReference type="EMBL" id="OHJ52696.1"/>
    </source>
</evidence>
<organism evidence="2">
    <name type="scientific">Salmonella enterica</name>
    <name type="common">Salmonella choleraesuis</name>
    <dbReference type="NCBI Taxonomy" id="28901"/>
    <lineage>
        <taxon>Bacteria</taxon>
        <taxon>Pseudomonadati</taxon>
        <taxon>Pseudomonadota</taxon>
        <taxon>Gammaproteobacteria</taxon>
        <taxon>Enterobacterales</taxon>
        <taxon>Enterobacteriaceae</taxon>
        <taxon>Salmonella</taxon>
    </lineage>
</organism>
<proteinExistence type="predicted"/>
<name>A0A344S4V6_SALER</name>
<reference evidence="2" key="1">
    <citation type="submission" date="2016-09" db="EMBL/GenBank/DDBJ databases">
        <title>Whole genome sequencing of Salmonella enterica.</title>
        <authorList>
            <person name="Bell R."/>
        </authorList>
    </citation>
    <scope>NUCLEOTIDE SEQUENCE [LARGE SCALE GENOMIC DNA]</scope>
    <source>
        <strain evidence="2">CFSAN044929</strain>
    </source>
</reference>
<dbReference type="Proteomes" id="UP000251994">
    <property type="component" value="Chromosome"/>
</dbReference>